<dbReference type="PANTHER" id="PTHR47481:SF31">
    <property type="entry name" value="OS01G0873500 PROTEIN"/>
    <property type="match status" value="1"/>
</dbReference>
<reference evidence="1 2" key="1">
    <citation type="submission" date="2024-01" db="EMBL/GenBank/DDBJ databases">
        <title>The complete chloroplast genome sequence of Lithospermum erythrorhizon: insights into the phylogenetic relationship among Boraginaceae species and the maternal lineages of purple gromwells.</title>
        <authorList>
            <person name="Okada T."/>
            <person name="Watanabe K."/>
        </authorList>
    </citation>
    <scope>NUCLEOTIDE SEQUENCE [LARGE SCALE GENOMIC DNA]</scope>
</reference>
<protein>
    <recommendedName>
        <fullName evidence="3">Retrotransposon Copia-like N-terminal domain-containing protein</fullName>
    </recommendedName>
</protein>
<dbReference type="AlphaFoldDB" id="A0AAV3R3C6"/>
<sequence>MASSSSMVVSASLIVGNSGLTSFNHVVNAKLDAVNYVFWKSQVLPTLCGLNLIDFVEGTSICLFEFVVVEPAVVTPAATPNVFTPPATNAPVIDPTNQVETHNNTSQPTAFAGTATFAVNPNDLLWIRQDHLLLSWLLSTLTEPILAELLTVLHRFKYENLLNKCMLLRLRPDRLT</sequence>
<gene>
    <name evidence="1" type="ORF">LIER_40968</name>
</gene>
<accession>A0AAV3R3C6</accession>
<name>A0AAV3R3C6_LITER</name>
<keyword evidence="2" id="KW-1185">Reference proteome</keyword>
<evidence type="ECO:0000313" key="1">
    <source>
        <dbReference type="EMBL" id="GAA0170468.1"/>
    </source>
</evidence>
<dbReference type="EMBL" id="BAABME010024569">
    <property type="protein sequence ID" value="GAA0170468.1"/>
    <property type="molecule type" value="Genomic_DNA"/>
</dbReference>
<evidence type="ECO:0000313" key="2">
    <source>
        <dbReference type="Proteomes" id="UP001454036"/>
    </source>
</evidence>
<organism evidence="1 2">
    <name type="scientific">Lithospermum erythrorhizon</name>
    <name type="common">Purple gromwell</name>
    <name type="synonym">Lithospermum officinale var. erythrorhizon</name>
    <dbReference type="NCBI Taxonomy" id="34254"/>
    <lineage>
        <taxon>Eukaryota</taxon>
        <taxon>Viridiplantae</taxon>
        <taxon>Streptophyta</taxon>
        <taxon>Embryophyta</taxon>
        <taxon>Tracheophyta</taxon>
        <taxon>Spermatophyta</taxon>
        <taxon>Magnoliopsida</taxon>
        <taxon>eudicotyledons</taxon>
        <taxon>Gunneridae</taxon>
        <taxon>Pentapetalae</taxon>
        <taxon>asterids</taxon>
        <taxon>lamiids</taxon>
        <taxon>Boraginales</taxon>
        <taxon>Boraginaceae</taxon>
        <taxon>Boraginoideae</taxon>
        <taxon>Lithospermeae</taxon>
        <taxon>Lithospermum</taxon>
    </lineage>
</organism>
<comment type="caution">
    <text evidence="1">The sequence shown here is derived from an EMBL/GenBank/DDBJ whole genome shotgun (WGS) entry which is preliminary data.</text>
</comment>
<dbReference type="PANTHER" id="PTHR47481">
    <property type="match status" value="1"/>
</dbReference>
<evidence type="ECO:0008006" key="3">
    <source>
        <dbReference type="Google" id="ProtNLM"/>
    </source>
</evidence>
<dbReference type="Proteomes" id="UP001454036">
    <property type="component" value="Unassembled WGS sequence"/>
</dbReference>
<proteinExistence type="predicted"/>